<name>X1G9Q2_9ZZZZ</name>
<evidence type="ECO:0000256" key="1">
    <source>
        <dbReference type="SAM" id="Phobius"/>
    </source>
</evidence>
<protein>
    <submittedName>
        <fullName evidence="2">Uncharacterized protein</fullName>
    </submittedName>
</protein>
<feature type="transmembrane region" description="Helical" evidence="1">
    <location>
        <begin position="6"/>
        <end position="25"/>
    </location>
</feature>
<proteinExistence type="predicted"/>
<organism evidence="2">
    <name type="scientific">marine sediment metagenome</name>
    <dbReference type="NCBI Taxonomy" id="412755"/>
    <lineage>
        <taxon>unclassified sequences</taxon>
        <taxon>metagenomes</taxon>
        <taxon>ecological metagenomes</taxon>
    </lineage>
</organism>
<keyword evidence="1" id="KW-0472">Membrane</keyword>
<gene>
    <name evidence="2" type="ORF">S03H2_22977</name>
</gene>
<dbReference type="EMBL" id="BARU01012469">
    <property type="protein sequence ID" value="GAH41525.1"/>
    <property type="molecule type" value="Genomic_DNA"/>
</dbReference>
<keyword evidence="1" id="KW-0812">Transmembrane</keyword>
<dbReference type="AlphaFoldDB" id="X1G9Q2"/>
<accession>X1G9Q2</accession>
<keyword evidence="1" id="KW-1133">Transmembrane helix</keyword>
<sequence length="69" mass="7824">MIESLADFSGIGLAALMVVLGYWVLTNLQKLLAKHYERQELLLQKILIAQLACAEELQEIREALRINDV</sequence>
<evidence type="ECO:0000313" key="2">
    <source>
        <dbReference type="EMBL" id="GAH41525.1"/>
    </source>
</evidence>
<reference evidence="2" key="1">
    <citation type="journal article" date="2014" name="Front. Microbiol.">
        <title>High frequency of phylogenetically diverse reductive dehalogenase-homologous genes in deep subseafloor sedimentary metagenomes.</title>
        <authorList>
            <person name="Kawai M."/>
            <person name="Futagami T."/>
            <person name="Toyoda A."/>
            <person name="Takaki Y."/>
            <person name="Nishi S."/>
            <person name="Hori S."/>
            <person name="Arai W."/>
            <person name="Tsubouchi T."/>
            <person name="Morono Y."/>
            <person name="Uchiyama I."/>
            <person name="Ito T."/>
            <person name="Fujiyama A."/>
            <person name="Inagaki F."/>
            <person name="Takami H."/>
        </authorList>
    </citation>
    <scope>NUCLEOTIDE SEQUENCE</scope>
    <source>
        <strain evidence="2">Expedition CK06-06</strain>
    </source>
</reference>
<comment type="caution">
    <text evidence="2">The sequence shown here is derived from an EMBL/GenBank/DDBJ whole genome shotgun (WGS) entry which is preliminary data.</text>
</comment>